<evidence type="ECO:0000256" key="11">
    <source>
        <dbReference type="ARBA" id="ARBA00023326"/>
    </source>
</evidence>
<feature type="chain" id="PRO_5004658810" description="chitinase" evidence="15">
    <location>
        <begin position="27"/>
        <end position="274"/>
    </location>
</feature>
<dbReference type="FunFam" id="1.10.530.10:FF:000052">
    <property type="entry name" value="Endochitinase PR4"/>
    <property type="match status" value="1"/>
</dbReference>
<dbReference type="EC" id="3.2.1.14" evidence="2"/>
<dbReference type="Pfam" id="PF00187">
    <property type="entry name" value="Chitin_bind_1"/>
    <property type="match status" value="1"/>
</dbReference>
<evidence type="ECO:0000256" key="5">
    <source>
        <dbReference type="ARBA" id="ARBA00022801"/>
    </source>
</evidence>
<dbReference type="AlphaFoldDB" id="U5DDN8"/>
<feature type="disulfide bond" evidence="13">
    <location>
        <begin position="241"/>
        <end position="274"/>
    </location>
</feature>
<dbReference type="CDD" id="cd00325">
    <property type="entry name" value="chitinase_GH19"/>
    <property type="match status" value="1"/>
</dbReference>
<dbReference type="GO" id="GO:0008843">
    <property type="term" value="F:endochitinase activity"/>
    <property type="evidence" value="ECO:0007669"/>
    <property type="project" value="UniProtKB-EC"/>
</dbReference>
<dbReference type="InterPro" id="IPR023346">
    <property type="entry name" value="Lysozyme-like_dom_sf"/>
</dbReference>
<dbReference type="SUPFAM" id="SSF57016">
    <property type="entry name" value="Plant lectins/antimicrobial peptides"/>
    <property type="match status" value="1"/>
</dbReference>
<keyword evidence="11" id="KW-0624">Polysaccharide degradation</keyword>
<evidence type="ECO:0000256" key="9">
    <source>
        <dbReference type="ARBA" id="ARBA00023277"/>
    </source>
</evidence>
<evidence type="ECO:0000259" key="16">
    <source>
        <dbReference type="PROSITE" id="PS50941"/>
    </source>
</evidence>
<feature type="signal peptide" evidence="15">
    <location>
        <begin position="1"/>
        <end position="26"/>
    </location>
</feature>
<dbReference type="PROSITE" id="PS00773">
    <property type="entry name" value="CHITINASE_19_1"/>
    <property type="match status" value="1"/>
</dbReference>
<dbReference type="HOGENOM" id="CLU_045506_1_1_1"/>
<dbReference type="PRINTS" id="PR00451">
    <property type="entry name" value="CHITINBINDNG"/>
</dbReference>
<evidence type="ECO:0000313" key="18">
    <source>
        <dbReference type="Proteomes" id="UP000017836"/>
    </source>
</evidence>
<evidence type="ECO:0000256" key="2">
    <source>
        <dbReference type="ARBA" id="ARBA00012729"/>
    </source>
</evidence>
<keyword evidence="6" id="KW-0611">Plant defense</keyword>
<dbReference type="Proteomes" id="UP000017836">
    <property type="component" value="Unassembled WGS sequence"/>
</dbReference>
<dbReference type="SUPFAM" id="SSF53955">
    <property type="entry name" value="Lysozyme-like"/>
    <property type="match status" value="1"/>
</dbReference>
<dbReference type="CDD" id="cd00035">
    <property type="entry name" value="ChtBD1"/>
    <property type="match status" value="1"/>
</dbReference>
<evidence type="ECO:0000313" key="17">
    <source>
        <dbReference type="EMBL" id="ERN20350.1"/>
    </source>
</evidence>
<dbReference type="Gramene" id="ERN20350">
    <property type="protein sequence ID" value="ERN20350"/>
    <property type="gene ID" value="AMTR_s00066p00199730"/>
</dbReference>
<dbReference type="InterPro" id="IPR018371">
    <property type="entry name" value="Chitin-binding_1_CS"/>
</dbReference>
<reference evidence="18" key="1">
    <citation type="journal article" date="2013" name="Science">
        <title>The Amborella genome and the evolution of flowering plants.</title>
        <authorList>
            <consortium name="Amborella Genome Project"/>
        </authorList>
    </citation>
    <scope>NUCLEOTIDE SEQUENCE [LARGE SCALE GENOMIC DNA]</scope>
</reference>
<keyword evidence="5" id="KW-0378">Hydrolase</keyword>
<evidence type="ECO:0000256" key="3">
    <source>
        <dbReference type="ARBA" id="ARBA00022669"/>
    </source>
</evidence>
<feature type="active site" description="Proton donor" evidence="12">
    <location>
        <position position="134"/>
    </location>
</feature>
<keyword evidence="9" id="KW-0119">Carbohydrate metabolism</keyword>
<dbReference type="PIRSF" id="PIRSF001060">
    <property type="entry name" value="Endochitinase"/>
    <property type="match status" value="1"/>
</dbReference>
<dbReference type="Gene3D" id="3.30.60.10">
    <property type="entry name" value="Endochitinase-like"/>
    <property type="match status" value="1"/>
</dbReference>
<dbReference type="GO" id="GO:0004568">
    <property type="term" value="F:chitinase activity"/>
    <property type="evidence" value="ECO:0000318"/>
    <property type="project" value="GO_Central"/>
</dbReference>
<dbReference type="Gene3D" id="3.30.20.10">
    <property type="entry name" value="Endochitinase, domain 2"/>
    <property type="match status" value="1"/>
</dbReference>
<dbReference type="GO" id="GO:0000272">
    <property type="term" value="P:polysaccharide catabolic process"/>
    <property type="evidence" value="ECO:0007669"/>
    <property type="project" value="UniProtKB-KW"/>
</dbReference>
<dbReference type="PROSITE" id="PS00026">
    <property type="entry name" value="CHIT_BIND_I_1"/>
    <property type="match status" value="1"/>
</dbReference>
<dbReference type="PANTHER" id="PTHR22595">
    <property type="entry name" value="CHITINASE-RELATED"/>
    <property type="match status" value="1"/>
</dbReference>
<evidence type="ECO:0000256" key="4">
    <source>
        <dbReference type="ARBA" id="ARBA00022729"/>
    </source>
</evidence>
<dbReference type="PROSITE" id="PS50941">
    <property type="entry name" value="CHIT_BIND_I_2"/>
    <property type="match status" value="1"/>
</dbReference>
<keyword evidence="10" id="KW-0326">Glycosidase</keyword>
<dbReference type="GO" id="GO:0006952">
    <property type="term" value="P:defense response"/>
    <property type="evidence" value="ECO:0007669"/>
    <property type="project" value="UniProtKB-KW"/>
</dbReference>
<evidence type="ECO:0000256" key="13">
    <source>
        <dbReference type="PIRSR" id="PIRSR001060-2"/>
    </source>
</evidence>
<feature type="domain" description="Chitin-binding type-1" evidence="16">
    <location>
        <begin position="26"/>
        <end position="61"/>
    </location>
</feature>
<dbReference type="PROSITE" id="PS00774">
    <property type="entry name" value="CHITINASE_19_2"/>
    <property type="match status" value="1"/>
</dbReference>
<dbReference type="Pfam" id="PF00182">
    <property type="entry name" value="Glyco_hydro_19"/>
    <property type="match status" value="2"/>
</dbReference>
<dbReference type="InterPro" id="IPR036861">
    <property type="entry name" value="Endochitinase-like_sf"/>
</dbReference>
<keyword evidence="8 13" id="KW-1015">Disulfide bond</keyword>
<dbReference type="Gene3D" id="1.10.530.10">
    <property type="match status" value="1"/>
</dbReference>
<keyword evidence="4 15" id="KW-0732">Signal</keyword>
<dbReference type="eggNOG" id="KOG4742">
    <property type="taxonomic scope" value="Eukaryota"/>
</dbReference>
<sequence>MGVSKLLIPIMLVGVFAAFWPDYVVGQNCGCASNLCCSRWGFCGTGDDYCGAGCQEGPCNAPAPSNGAVVADIATQSFFDGIIGQAEASCVGKGFYTRDAFLTALGNYPGFGTVGSLDDSKREVAAFFAHVTHETGHFCYIEEINGESGDYCDETNTQYPCNPDKKYFGRGPIQLSWNFNYGPAGESIGFDGLNAPETVATDVVISFRTALWYWMNHVHSGFIAGQGFGATIRAINGALECDGGPGSAAVARRVSYYQSYCEQLGVAPGDNLTC</sequence>
<dbReference type="InterPro" id="IPR000726">
    <property type="entry name" value="Glyco_hydro_19_cat"/>
</dbReference>
<feature type="disulfide bond" evidence="13">
    <location>
        <begin position="152"/>
        <end position="161"/>
    </location>
</feature>
<proteinExistence type="predicted"/>
<evidence type="ECO:0000256" key="6">
    <source>
        <dbReference type="ARBA" id="ARBA00022821"/>
    </source>
</evidence>
<evidence type="ECO:0000256" key="15">
    <source>
        <dbReference type="SAM" id="SignalP"/>
    </source>
</evidence>
<dbReference type="SMART" id="SM00270">
    <property type="entry name" value="ChtBD1"/>
    <property type="match status" value="1"/>
</dbReference>
<feature type="disulfide bond" evidence="13 14">
    <location>
        <begin position="36"/>
        <end position="50"/>
    </location>
</feature>
<keyword evidence="3 14" id="KW-0147">Chitin-binding</keyword>
<keyword evidence="18" id="KW-1185">Reference proteome</keyword>
<dbReference type="FunFam" id="3.30.60.10:FF:000003">
    <property type="entry name" value="Class IV chitinase"/>
    <property type="match status" value="1"/>
</dbReference>
<dbReference type="GO" id="GO:0008061">
    <property type="term" value="F:chitin binding"/>
    <property type="evidence" value="ECO:0007669"/>
    <property type="project" value="UniProtKB-UniRule"/>
</dbReference>
<dbReference type="GO" id="GO:0006032">
    <property type="term" value="P:chitin catabolic process"/>
    <property type="evidence" value="ECO:0007669"/>
    <property type="project" value="UniProtKB-KW"/>
</dbReference>
<evidence type="ECO:0000256" key="1">
    <source>
        <dbReference type="ARBA" id="ARBA00000822"/>
    </source>
</evidence>
<comment type="caution">
    <text evidence="14">Lacks conserved residue(s) required for the propagation of feature annotation.</text>
</comment>
<accession>U5DDN8</accession>
<dbReference type="OMA" id="QEGPCNA"/>
<feature type="disulfide bond" evidence="13 14">
    <location>
        <begin position="31"/>
        <end position="43"/>
    </location>
</feature>
<comment type="catalytic activity">
    <reaction evidence="1">
        <text>Random endo-hydrolysis of N-acetyl-beta-D-glucosaminide (1-&gt;4)-beta-linkages in chitin and chitodextrins.</text>
        <dbReference type="EC" id="3.2.1.14"/>
    </reaction>
</comment>
<name>U5DDN8_AMBTC</name>
<evidence type="ECO:0000256" key="8">
    <source>
        <dbReference type="ARBA" id="ARBA00023157"/>
    </source>
</evidence>
<evidence type="ECO:0000256" key="7">
    <source>
        <dbReference type="ARBA" id="ARBA00023024"/>
    </source>
</evidence>
<dbReference type="GO" id="GO:0016998">
    <property type="term" value="P:cell wall macromolecule catabolic process"/>
    <property type="evidence" value="ECO:0007669"/>
    <property type="project" value="InterPro"/>
</dbReference>
<dbReference type="InterPro" id="IPR001002">
    <property type="entry name" value="Chitin-bd_1"/>
</dbReference>
<evidence type="ECO:0000256" key="12">
    <source>
        <dbReference type="PIRSR" id="PIRSR001060-1"/>
    </source>
</evidence>
<dbReference type="InterPro" id="IPR016283">
    <property type="entry name" value="Glyco_hydro_19"/>
</dbReference>
<dbReference type="FunFam" id="3.30.20.10:FF:000001">
    <property type="entry name" value="Endochitinase (Chitinase)"/>
    <property type="match status" value="1"/>
</dbReference>
<feature type="disulfide bond" evidence="13">
    <location>
        <begin position="90"/>
        <end position="139"/>
    </location>
</feature>
<evidence type="ECO:0000256" key="14">
    <source>
        <dbReference type="PROSITE-ProRule" id="PRU00261"/>
    </source>
</evidence>
<dbReference type="EMBL" id="KI392060">
    <property type="protein sequence ID" value="ERN20350.1"/>
    <property type="molecule type" value="Genomic_DNA"/>
</dbReference>
<organism evidence="17 18">
    <name type="scientific">Amborella trichopoda</name>
    <dbReference type="NCBI Taxonomy" id="13333"/>
    <lineage>
        <taxon>Eukaryota</taxon>
        <taxon>Viridiplantae</taxon>
        <taxon>Streptophyta</taxon>
        <taxon>Embryophyta</taxon>
        <taxon>Tracheophyta</taxon>
        <taxon>Spermatophyta</taxon>
        <taxon>Magnoliopsida</taxon>
        <taxon>Amborellales</taxon>
        <taxon>Amborellaceae</taxon>
        <taxon>Amborella</taxon>
    </lineage>
</organism>
<evidence type="ECO:0000256" key="10">
    <source>
        <dbReference type="ARBA" id="ARBA00023295"/>
    </source>
</evidence>
<protein>
    <recommendedName>
        <fullName evidence="2">chitinase</fullName>
        <ecNumber evidence="2">3.2.1.14</ecNumber>
    </recommendedName>
</protein>
<keyword evidence="7" id="KW-0146">Chitin degradation</keyword>
<dbReference type="PANTHER" id="PTHR22595:SF193">
    <property type="entry name" value="ENDOCHITINASE EP3"/>
    <property type="match status" value="1"/>
</dbReference>
<gene>
    <name evidence="17" type="ORF">AMTR_s00066p00199730</name>
</gene>